<sequence>MSQKDTKRSAFTLIELLVVIAIIAILAAILFPVFAQAREKARAISCLSNMKQLGTSFMMYVQDYDETFPLGVQEDWNNGWPTAVQPYVKSLGIFRCPDDGDLTQVDWTVGWAGVPISYATNGFQQWNGSTWQVFGLIGVSQAWMGSGAAGRGMAIMNRPADTILLAEKHNREVRRNGGTGNLSGWGPGHTITGVNWWDWVGPGQMPDGTRSLTAAYPNGRNGAVSFKHNERSNFVFADGHAKSMVPYTTNPDPVNRPLDNMWNAQRN</sequence>
<dbReference type="RefSeq" id="WP_184196871.1">
    <property type="nucleotide sequence ID" value="NZ_JACHGW010000002.1"/>
</dbReference>
<name>A0A7W9W5Z9_ARMRO</name>
<dbReference type="InterPro" id="IPR012902">
    <property type="entry name" value="N_methyl_site"/>
</dbReference>
<dbReference type="Pfam" id="PF07963">
    <property type="entry name" value="N_methyl"/>
    <property type="match status" value="1"/>
</dbReference>
<evidence type="ECO:0000313" key="4">
    <source>
        <dbReference type="EMBL" id="MBB6050959.1"/>
    </source>
</evidence>
<evidence type="ECO:0000313" key="5">
    <source>
        <dbReference type="Proteomes" id="UP000520814"/>
    </source>
</evidence>
<reference evidence="4 5" key="1">
    <citation type="submission" date="2020-08" db="EMBL/GenBank/DDBJ databases">
        <title>Genomic Encyclopedia of Type Strains, Phase IV (KMG-IV): sequencing the most valuable type-strain genomes for metagenomic binning, comparative biology and taxonomic classification.</title>
        <authorList>
            <person name="Goeker M."/>
        </authorList>
    </citation>
    <scope>NUCLEOTIDE SEQUENCE [LARGE SCALE GENOMIC DNA]</scope>
    <source>
        <strain evidence="4 5">DSM 23562</strain>
    </source>
</reference>
<protein>
    <submittedName>
        <fullName evidence="4">Prepilin-type N-terminal cleavage/methylation domain-containing protein/prepilin-type processing-associated H-X9-DG protein</fullName>
    </submittedName>
</protein>
<keyword evidence="2" id="KW-1133">Transmembrane helix</keyword>
<keyword evidence="2" id="KW-0812">Transmembrane</keyword>
<dbReference type="InterPro" id="IPR045584">
    <property type="entry name" value="Pilin-like"/>
</dbReference>
<dbReference type="SUPFAM" id="SSF54523">
    <property type="entry name" value="Pili subunits"/>
    <property type="match status" value="1"/>
</dbReference>
<dbReference type="Pfam" id="PF07596">
    <property type="entry name" value="SBP_bac_10"/>
    <property type="match status" value="1"/>
</dbReference>
<keyword evidence="5" id="KW-1185">Reference proteome</keyword>
<dbReference type="PANTHER" id="PTHR30093">
    <property type="entry name" value="GENERAL SECRETION PATHWAY PROTEIN G"/>
    <property type="match status" value="1"/>
</dbReference>
<dbReference type="PANTHER" id="PTHR30093:SF2">
    <property type="entry name" value="TYPE II SECRETION SYSTEM PROTEIN H"/>
    <property type="match status" value="1"/>
</dbReference>
<evidence type="ECO:0000256" key="2">
    <source>
        <dbReference type="SAM" id="Phobius"/>
    </source>
</evidence>
<evidence type="ECO:0000256" key="1">
    <source>
        <dbReference type="SAM" id="MobiDB-lite"/>
    </source>
</evidence>
<dbReference type="Gene3D" id="3.30.700.10">
    <property type="entry name" value="Glycoprotein, Type 4 Pilin"/>
    <property type="match status" value="1"/>
</dbReference>
<feature type="domain" description="DUF1559" evidence="3">
    <location>
        <begin position="36"/>
        <end position="82"/>
    </location>
</feature>
<dbReference type="Proteomes" id="UP000520814">
    <property type="component" value="Unassembled WGS sequence"/>
</dbReference>
<keyword evidence="2" id="KW-0472">Membrane</keyword>
<dbReference type="InterPro" id="IPR011453">
    <property type="entry name" value="DUF1559"/>
</dbReference>
<comment type="caution">
    <text evidence="4">The sequence shown here is derived from an EMBL/GenBank/DDBJ whole genome shotgun (WGS) entry which is preliminary data.</text>
</comment>
<accession>A0A7W9W5Z9</accession>
<proteinExistence type="predicted"/>
<gene>
    <name evidence="4" type="ORF">HNQ39_002750</name>
</gene>
<dbReference type="EMBL" id="JACHGW010000002">
    <property type="protein sequence ID" value="MBB6050959.1"/>
    <property type="molecule type" value="Genomic_DNA"/>
</dbReference>
<feature type="transmembrane region" description="Helical" evidence="2">
    <location>
        <begin position="12"/>
        <end position="35"/>
    </location>
</feature>
<organism evidence="4 5">
    <name type="scientific">Armatimonas rosea</name>
    <dbReference type="NCBI Taxonomy" id="685828"/>
    <lineage>
        <taxon>Bacteria</taxon>
        <taxon>Bacillati</taxon>
        <taxon>Armatimonadota</taxon>
        <taxon>Armatimonadia</taxon>
        <taxon>Armatimonadales</taxon>
        <taxon>Armatimonadaceae</taxon>
        <taxon>Armatimonas</taxon>
    </lineage>
</organism>
<dbReference type="AlphaFoldDB" id="A0A7W9W5Z9"/>
<feature type="region of interest" description="Disordered" evidence="1">
    <location>
        <begin position="247"/>
        <end position="267"/>
    </location>
</feature>
<dbReference type="NCBIfam" id="TIGR02532">
    <property type="entry name" value="IV_pilin_GFxxxE"/>
    <property type="match status" value="1"/>
</dbReference>
<evidence type="ECO:0000259" key="3">
    <source>
        <dbReference type="Pfam" id="PF07596"/>
    </source>
</evidence>